<dbReference type="PANTHER" id="PTHR32468:SF0">
    <property type="entry name" value="K(+)_H(+) ANTIPORTER 1"/>
    <property type="match status" value="1"/>
</dbReference>
<evidence type="ECO:0000256" key="6">
    <source>
        <dbReference type="ARBA" id="ARBA00023136"/>
    </source>
</evidence>
<sequence>MHYLNEQNIFIFLVQISLLWIFARGMGELFRRWKQPTITAEILTGILLGPTILGRLSPSVYKWIFPHDLIQHNMLETVAWFGILFFLLKTGLEMDFSSAWRQKGHAVVISASDVTIPMLIAFIPTLFIESHYLSDESHKYLFSLFIATIMTISALPVTARVLQDLNIYKTDLGFLIMGALSLNDIIGWAVFTLVLGIVTQSSFNLMNIGIVLGATVLFTWFCLTLGRYLTNSAISLIQKIRMPEPGSSLTFICLLGCICGAITVKIGIHALFGFFIAGIMAGESQALSEKTRNVISQMVNSIFIPLFFASIGMKIDFLSNIDWFLIAFITIIGIFGRYLGAWIGVTLTNHPRVNRSVISIAHIPGGEMQIVVGILALEYGLIKESVFVAIVFGAILSSVILGPWMSIALKKRKKVNVLEFFDRRLIKVLNVPERNTAIRELCTLISEGDNMPDAELLYSAAASRESIIGTALEEGIAIPHARIEGLRYPVIAVGNSPGGIEWNAPDGKPTKLVFLILTPQDDEWIQLQILRTIALVLKDERMRHRLLNPAGNQALWDILREAFGSRFIE</sequence>
<keyword evidence="5" id="KW-0406">Ion transport</keyword>
<feature type="transmembrane region" description="Helical" evidence="7">
    <location>
        <begin position="6"/>
        <end position="26"/>
    </location>
</feature>
<dbReference type="InterPro" id="IPR050794">
    <property type="entry name" value="CPA2_transporter"/>
</dbReference>
<keyword evidence="2" id="KW-0813">Transport</keyword>
<feature type="transmembrane region" description="Helical" evidence="7">
    <location>
        <begin position="205"/>
        <end position="229"/>
    </location>
</feature>
<dbReference type="Pfam" id="PF00359">
    <property type="entry name" value="PTS_EIIA_2"/>
    <property type="match status" value="1"/>
</dbReference>
<comment type="caution">
    <text evidence="9">The sequence shown here is derived from an EMBL/GenBank/DDBJ whole genome shotgun (WGS) entry which is preliminary data.</text>
</comment>
<evidence type="ECO:0000313" key="10">
    <source>
        <dbReference type="Proteomes" id="UP000266426"/>
    </source>
</evidence>
<proteinExistence type="predicted"/>
<feature type="transmembrane region" description="Helical" evidence="7">
    <location>
        <begin position="77"/>
        <end position="94"/>
    </location>
</feature>
<gene>
    <name evidence="9" type="ORF">C4541_09640</name>
</gene>
<dbReference type="EMBL" id="QZJZ01000075">
    <property type="protein sequence ID" value="RJP57773.1"/>
    <property type="molecule type" value="Genomic_DNA"/>
</dbReference>
<feature type="transmembrane region" description="Helical" evidence="7">
    <location>
        <begin position="174"/>
        <end position="199"/>
    </location>
</feature>
<organism evidence="9 10">
    <name type="scientific">Candidatus Auribacter fodinae</name>
    <dbReference type="NCBI Taxonomy" id="2093366"/>
    <lineage>
        <taxon>Bacteria</taxon>
        <taxon>Pseudomonadati</taxon>
        <taxon>Candidatus Auribacterota</taxon>
        <taxon>Candidatus Auribacteria</taxon>
        <taxon>Candidatus Auribacterales</taxon>
        <taxon>Candidatus Auribacteraceae</taxon>
        <taxon>Candidatus Auribacter</taxon>
    </lineage>
</organism>
<evidence type="ECO:0000256" key="5">
    <source>
        <dbReference type="ARBA" id="ARBA00023065"/>
    </source>
</evidence>
<feature type="transmembrane region" description="Helical" evidence="7">
    <location>
        <begin position="140"/>
        <end position="162"/>
    </location>
</feature>
<dbReference type="Proteomes" id="UP000266426">
    <property type="component" value="Unassembled WGS sequence"/>
</dbReference>
<dbReference type="InterPro" id="IPR006153">
    <property type="entry name" value="Cation/H_exchanger_TM"/>
</dbReference>
<dbReference type="InterPro" id="IPR002178">
    <property type="entry name" value="PTS_EIIA_type-2_dom"/>
</dbReference>
<dbReference type="InterPro" id="IPR016152">
    <property type="entry name" value="PTrfase/Anion_transptr"/>
</dbReference>
<dbReference type="GO" id="GO:0016020">
    <property type="term" value="C:membrane"/>
    <property type="evidence" value="ECO:0007669"/>
    <property type="project" value="UniProtKB-SubCell"/>
</dbReference>
<dbReference type="PANTHER" id="PTHR32468">
    <property type="entry name" value="CATION/H + ANTIPORTER"/>
    <property type="match status" value="1"/>
</dbReference>
<evidence type="ECO:0000256" key="3">
    <source>
        <dbReference type="ARBA" id="ARBA00022692"/>
    </source>
</evidence>
<name>A0A3A4QZJ0_9BACT</name>
<dbReference type="GO" id="GO:0015297">
    <property type="term" value="F:antiporter activity"/>
    <property type="evidence" value="ECO:0007669"/>
    <property type="project" value="InterPro"/>
</dbReference>
<feature type="transmembrane region" description="Helical" evidence="7">
    <location>
        <begin position="294"/>
        <end position="311"/>
    </location>
</feature>
<evidence type="ECO:0000313" key="9">
    <source>
        <dbReference type="EMBL" id="RJP57773.1"/>
    </source>
</evidence>
<evidence type="ECO:0000256" key="7">
    <source>
        <dbReference type="SAM" id="Phobius"/>
    </source>
</evidence>
<dbReference type="InterPro" id="IPR038770">
    <property type="entry name" value="Na+/solute_symporter_sf"/>
</dbReference>
<evidence type="ECO:0000256" key="1">
    <source>
        <dbReference type="ARBA" id="ARBA00004141"/>
    </source>
</evidence>
<dbReference type="Pfam" id="PF00999">
    <property type="entry name" value="Na_H_Exchanger"/>
    <property type="match status" value="1"/>
</dbReference>
<feature type="transmembrane region" description="Helical" evidence="7">
    <location>
        <begin position="385"/>
        <end position="404"/>
    </location>
</feature>
<dbReference type="CDD" id="cd00211">
    <property type="entry name" value="PTS_IIA_fru"/>
    <property type="match status" value="1"/>
</dbReference>
<feature type="transmembrane region" description="Helical" evidence="7">
    <location>
        <begin position="106"/>
        <end position="128"/>
    </location>
</feature>
<dbReference type="AlphaFoldDB" id="A0A3A4QZJ0"/>
<evidence type="ECO:0000256" key="2">
    <source>
        <dbReference type="ARBA" id="ARBA00022448"/>
    </source>
</evidence>
<comment type="subcellular location">
    <subcellularLocation>
        <location evidence="1">Membrane</location>
        <topology evidence="1">Multi-pass membrane protein</topology>
    </subcellularLocation>
</comment>
<feature type="domain" description="PTS EIIA type-2" evidence="8">
    <location>
        <begin position="418"/>
        <end position="562"/>
    </location>
</feature>
<protein>
    <recommendedName>
        <fullName evidence="8">PTS EIIA type-2 domain-containing protein</fullName>
    </recommendedName>
</protein>
<feature type="transmembrane region" description="Helical" evidence="7">
    <location>
        <begin position="249"/>
        <end position="282"/>
    </location>
</feature>
<reference evidence="9 10" key="1">
    <citation type="journal article" date="2017" name="ISME J.">
        <title>Energy and carbon metabolisms in a deep terrestrial subsurface fluid microbial community.</title>
        <authorList>
            <person name="Momper L."/>
            <person name="Jungbluth S.P."/>
            <person name="Lee M.D."/>
            <person name="Amend J.P."/>
        </authorList>
    </citation>
    <scope>NUCLEOTIDE SEQUENCE [LARGE SCALE GENOMIC DNA]</scope>
    <source>
        <strain evidence="9">SURF_26</strain>
    </source>
</reference>
<keyword evidence="3 7" id="KW-0812">Transmembrane</keyword>
<feature type="transmembrane region" description="Helical" evidence="7">
    <location>
        <begin position="323"/>
        <end position="345"/>
    </location>
</feature>
<evidence type="ECO:0000259" key="8">
    <source>
        <dbReference type="PROSITE" id="PS51094"/>
    </source>
</evidence>
<evidence type="ECO:0000256" key="4">
    <source>
        <dbReference type="ARBA" id="ARBA00022989"/>
    </source>
</evidence>
<dbReference type="PROSITE" id="PS51094">
    <property type="entry name" value="PTS_EIIA_TYPE_2"/>
    <property type="match status" value="1"/>
</dbReference>
<dbReference type="Gene3D" id="3.40.930.10">
    <property type="entry name" value="Mannitol-specific EII, Chain A"/>
    <property type="match status" value="1"/>
</dbReference>
<dbReference type="Gene3D" id="1.20.1530.20">
    <property type="match status" value="1"/>
</dbReference>
<feature type="transmembrane region" description="Helical" evidence="7">
    <location>
        <begin position="38"/>
        <end position="57"/>
    </location>
</feature>
<dbReference type="GO" id="GO:1902600">
    <property type="term" value="P:proton transmembrane transport"/>
    <property type="evidence" value="ECO:0007669"/>
    <property type="project" value="InterPro"/>
</dbReference>
<keyword evidence="6 7" id="KW-0472">Membrane</keyword>
<keyword evidence="4 7" id="KW-1133">Transmembrane helix</keyword>
<accession>A0A3A4QZJ0</accession>
<dbReference type="SUPFAM" id="SSF55804">
    <property type="entry name" value="Phoshotransferase/anion transport protein"/>
    <property type="match status" value="1"/>
</dbReference>